<gene>
    <name evidence="3" type="ORF">Lalb_Chr24g0395111</name>
</gene>
<dbReference type="AlphaFoldDB" id="A0A6A4MPT4"/>
<dbReference type="OrthoDB" id="2019803at2759"/>
<dbReference type="EMBL" id="WOCE01000024">
    <property type="protein sequence ID" value="KAE9585796.1"/>
    <property type="molecule type" value="Genomic_DNA"/>
</dbReference>
<keyword evidence="2" id="KW-0472">Membrane</keyword>
<name>A0A6A4MPT4_LUPAL</name>
<evidence type="ECO:0000313" key="4">
    <source>
        <dbReference type="Proteomes" id="UP000447434"/>
    </source>
</evidence>
<evidence type="ECO:0000256" key="2">
    <source>
        <dbReference type="SAM" id="Phobius"/>
    </source>
</evidence>
<keyword evidence="4" id="KW-1185">Reference proteome</keyword>
<reference evidence="4" key="1">
    <citation type="journal article" date="2020" name="Nat. Commun.">
        <title>Genome sequence of the cluster root forming white lupin.</title>
        <authorList>
            <person name="Hufnagel B."/>
            <person name="Marques A."/>
            <person name="Soriano A."/>
            <person name="Marques L."/>
            <person name="Divol F."/>
            <person name="Doumas P."/>
            <person name="Sallet E."/>
            <person name="Mancinotti D."/>
            <person name="Carrere S."/>
            <person name="Marande W."/>
            <person name="Arribat S."/>
            <person name="Keller J."/>
            <person name="Huneau C."/>
            <person name="Blein T."/>
            <person name="Aime D."/>
            <person name="Laguerre M."/>
            <person name="Taylor J."/>
            <person name="Schubert V."/>
            <person name="Nelson M."/>
            <person name="Geu-Flores F."/>
            <person name="Crespi M."/>
            <person name="Gallardo-Guerrero K."/>
            <person name="Delaux P.-M."/>
            <person name="Salse J."/>
            <person name="Berges H."/>
            <person name="Guyot R."/>
            <person name="Gouzy J."/>
            <person name="Peret B."/>
        </authorList>
    </citation>
    <scope>NUCLEOTIDE SEQUENCE [LARGE SCALE GENOMIC DNA]</scope>
    <source>
        <strain evidence="4">cv. Amiga</strain>
    </source>
</reference>
<comment type="caution">
    <text evidence="3">The sequence shown here is derived from an EMBL/GenBank/DDBJ whole genome shotgun (WGS) entry which is preliminary data.</text>
</comment>
<sequence length="219" mass="23529">MDIFSLECVHVAKQFETSHPHIFPSLIFVMVSYSIFSLTSDVFLLALVMRMTLVSEPKKADAKGDVPAKHVKIADPKKEEDDDDDSDDDDSDDFGSSDDELDDADSDSDDEDDSEDDVETPPKKVELGKKRANDSASKTPVSNKKAKNATPEKTDGKKGGHIATPHPAKKGGKSPNSNFKGQSPKSGGQSGGQSGRGGFKKPFNSGGGRQQHNKAKHGK</sequence>
<proteinExistence type="predicted"/>
<accession>A0A6A4MPT4</accession>
<evidence type="ECO:0000256" key="1">
    <source>
        <dbReference type="SAM" id="MobiDB-lite"/>
    </source>
</evidence>
<keyword evidence="2" id="KW-0812">Transmembrane</keyword>
<evidence type="ECO:0000313" key="3">
    <source>
        <dbReference type="EMBL" id="KAE9585796.1"/>
    </source>
</evidence>
<feature type="compositionally biased region" description="Basic and acidic residues" evidence="1">
    <location>
        <begin position="57"/>
        <end position="79"/>
    </location>
</feature>
<feature type="compositionally biased region" description="Acidic residues" evidence="1">
    <location>
        <begin position="80"/>
        <end position="119"/>
    </location>
</feature>
<feature type="transmembrane region" description="Helical" evidence="2">
    <location>
        <begin position="26"/>
        <end position="49"/>
    </location>
</feature>
<feature type="compositionally biased region" description="Basic and acidic residues" evidence="1">
    <location>
        <begin position="120"/>
        <end position="133"/>
    </location>
</feature>
<organism evidence="3 4">
    <name type="scientific">Lupinus albus</name>
    <name type="common">White lupine</name>
    <name type="synonym">Lupinus termis</name>
    <dbReference type="NCBI Taxonomy" id="3870"/>
    <lineage>
        <taxon>Eukaryota</taxon>
        <taxon>Viridiplantae</taxon>
        <taxon>Streptophyta</taxon>
        <taxon>Embryophyta</taxon>
        <taxon>Tracheophyta</taxon>
        <taxon>Spermatophyta</taxon>
        <taxon>Magnoliopsida</taxon>
        <taxon>eudicotyledons</taxon>
        <taxon>Gunneridae</taxon>
        <taxon>Pentapetalae</taxon>
        <taxon>rosids</taxon>
        <taxon>fabids</taxon>
        <taxon>Fabales</taxon>
        <taxon>Fabaceae</taxon>
        <taxon>Papilionoideae</taxon>
        <taxon>50 kb inversion clade</taxon>
        <taxon>genistoids sensu lato</taxon>
        <taxon>core genistoids</taxon>
        <taxon>Genisteae</taxon>
        <taxon>Lupinus</taxon>
    </lineage>
</organism>
<feature type="region of interest" description="Disordered" evidence="1">
    <location>
        <begin position="57"/>
        <end position="219"/>
    </location>
</feature>
<feature type="compositionally biased region" description="Gly residues" evidence="1">
    <location>
        <begin position="188"/>
        <end position="197"/>
    </location>
</feature>
<dbReference type="Proteomes" id="UP000447434">
    <property type="component" value="Chromosome 24"/>
</dbReference>
<protein>
    <submittedName>
        <fullName evidence="3">Putative histone deacetylase</fullName>
    </submittedName>
</protein>
<keyword evidence="2" id="KW-1133">Transmembrane helix</keyword>